<dbReference type="InterPro" id="IPR042344">
    <property type="entry name" value="ZCCHC14"/>
</dbReference>
<feature type="compositionally biased region" description="Basic and acidic residues" evidence="1">
    <location>
        <begin position="9"/>
        <end position="20"/>
    </location>
</feature>
<feature type="compositionally biased region" description="Low complexity" evidence="1">
    <location>
        <begin position="70"/>
        <end position="80"/>
    </location>
</feature>
<dbReference type="Proteomes" id="UP001166674">
    <property type="component" value="Unassembled WGS sequence"/>
</dbReference>
<protein>
    <submittedName>
        <fullName evidence="2">Zinc finger CCHC domain-containing protein 14</fullName>
    </submittedName>
</protein>
<sequence>MGAKKKLKTQLELEKEKSEGRCLNSWAPTLVTSSGVARVPPTSHVGPMQAGRELRVEVEQPSHQMPQEGSSSEYSSSSSSPMGVQVQEESSDSAKETDIRRPCNSCCAARTPWAEWR</sequence>
<evidence type="ECO:0000313" key="3">
    <source>
        <dbReference type="Proteomes" id="UP001166674"/>
    </source>
</evidence>
<organism evidence="2 3">
    <name type="scientific">Sciurus carolinensis</name>
    <name type="common">Eastern gray squirrel</name>
    <dbReference type="NCBI Taxonomy" id="30640"/>
    <lineage>
        <taxon>Eukaryota</taxon>
        <taxon>Metazoa</taxon>
        <taxon>Chordata</taxon>
        <taxon>Craniata</taxon>
        <taxon>Vertebrata</taxon>
        <taxon>Euteleostomi</taxon>
        <taxon>Mammalia</taxon>
        <taxon>Eutheria</taxon>
        <taxon>Euarchontoglires</taxon>
        <taxon>Glires</taxon>
        <taxon>Rodentia</taxon>
        <taxon>Sciuromorpha</taxon>
        <taxon>Sciuridae</taxon>
        <taxon>Sciurinae</taxon>
        <taxon>Sciurini</taxon>
        <taxon>Sciurus</taxon>
    </lineage>
</organism>
<gene>
    <name evidence="2" type="ORF">SUZIE_121295</name>
</gene>
<proteinExistence type="predicted"/>
<name>A0AA41MJE0_SCICA</name>
<dbReference type="PANTHER" id="PTHR16195">
    <property type="entry name" value="ZINC FINGER CCHC DOMAIN CONTAINING PROTEIN"/>
    <property type="match status" value="1"/>
</dbReference>
<feature type="region of interest" description="Disordered" evidence="1">
    <location>
        <begin position="34"/>
        <end position="101"/>
    </location>
</feature>
<feature type="compositionally biased region" description="Basic and acidic residues" evidence="1">
    <location>
        <begin position="92"/>
        <end position="101"/>
    </location>
</feature>
<dbReference type="AlphaFoldDB" id="A0AA41MJE0"/>
<keyword evidence="3" id="KW-1185">Reference proteome</keyword>
<dbReference type="PANTHER" id="PTHR16195:SF16">
    <property type="entry name" value="ZINC FINGER CCHC DOMAIN-CONTAINING PROTEIN 14"/>
    <property type="match status" value="1"/>
</dbReference>
<evidence type="ECO:0000256" key="1">
    <source>
        <dbReference type="SAM" id="MobiDB-lite"/>
    </source>
</evidence>
<comment type="caution">
    <text evidence="2">The sequence shown here is derived from an EMBL/GenBank/DDBJ whole genome shotgun (WGS) entry which is preliminary data.</text>
</comment>
<reference evidence="2" key="1">
    <citation type="submission" date="2020-03" db="EMBL/GenBank/DDBJ databases">
        <title>Studies in the Genomics of Life Span.</title>
        <authorList>
            <person name="Glass D."/>
        </authorList>
    </citation>
    <scope>NUCLEOTIDE SEQUENCE</scope>
    <source>
        <strain evidence="2">SUZIE</strain>
        <tissue evidence="2">Muscle</tissue>
    </source>
</reference>
<accession>A0AA41MJE0</accession>
<dbReference type="EMBL" id="JAATJV010198489">
    <property type="protein sequence ID" value="MBZ3873109.1"/>
    <property type="molecule type" value="Genomic_DNA"/>
</dbReference>
<feature type="region of interest" description="Disordered" evidence="1">
    <location>
        <begin position="1"/>
        <end position="20"/>
    </location>
</feature>
<evidence type="ECO:0000313" key="2">
    <source>
        <dbReference type="EMBL" id="MBZ3873109.1"/>
    </source>
</evidence>